<dbReference type="AlphaFoldDB" id="M0PL19"/>
<accession>M0PL19</accession>
<name>M0PL19_9EURY</name>
<evidence type="ECO:0000313" key="1">
    <source>
        <dbReference type="EMBL" id="EMA70319.1"/>
    </source>
</evidence>
<gene>
    <name evidence="1" type="ORF">C462_10747</name>
</gene>
<dbReference type="PATRIC" id="fig|1230455.3.peg.2063"/>
<evidence type="ECO:0000313" key="2">
    <source>
        <dbReference type="Proteomes" id="UP000011528"/>
    </source>
</evidence>
<reference evidence="1 2" key="1">
    <citation type="journal article" date="2014" name="PLoS Genet.">
        <title>Phylogenetically driven sequencing of extremely halophilic archaea reveals strategies for static and dynamic osmo-response.</title>
        <authorList>
            <person name="Becker E.A."/>
            <person name="Seitzer P.M."/>
            <person name="Tritt A."/>
            <person name="Larsen D."/>
            <person name="Krusor M."/>
            <person name="Yao A.I."/>
            <person name="Wu D."/>
            <person name="Madern D."/>
            <person name="Eisen J.A."/>
            <person name="Darling A.E."/>
            <person name="Facciotti M.T."/>
        </authorList>
    </citation>
    <scope>NUCLEOTIDE SEQUENCE [LARGE SCALE GENOMIC DNA]</scope>
    <source>
        <strain evidence="1 2">JCM 13916</strain>
    </source>
</reference>
<proteinExistence type="predicted"/>
<dbReference type="RefSeq" id="WP_007995816.1">
    <property type="nucleotide sequence ID" value="NZ_AOJJ01000071.1"/>
</dbReference>
<organism evidence="1 2">
    <name type="scientific">Halorubrum distributum JCM 13916</name>
    <dbReference type="NCBI Taxonomy" id="1230455"/>
    <lineage>
        <taxon>Archaea</taxon>
        <taxon>Methanobacteriati</taxon>
        <taxon>Methanobacteriota</taxon>
        <taxon>Stenosarchaea group</taxon>
        <taxon>Halobacteria</taxon>
        <taxon>Halobacteriales</taxon>
        <taxon>Haloferacaceae</taxon>
        <taxon>Halorubrum</taxon>
        <taxon>Halorubrum distributum group</taxon>
    </lineage>
</organism>
<dbReference type="Proteomes" id="UP000011528">
    <property type="component" value="Unassembled WGS sequence"/>
</dbReference>
<sequence length="81" mass="9200">MVNDNQTFIEVNRFFEEEDELTVVDSTKSIDGVDAYPGPRGGNVAAINVQHEDYYLTIELSEDVIEEAHDRLKDAPDNKKE</sequence>
<dbReference type="EMBL" id="AOJJ01000071">
    <property type="protein sequence ID" value="EMA70319.1"/>
    <property type="molecule type" value="Genomic_DNA"/>
</dbReference>
<comment type="caution">
    <text evidence="1">The sequence shown here is derived from an EMBL/GenBank/DDBJ whole genome shotgun (WGS) entry which is preliminary data.</text>
</comment>
<protein>
    <submittedName>
        <fullName evidence="1">Uncharacterized protein</fullName>
    </submittedName>
</protein>